<dbReference type="GO" id="GO:0003677">
    <property type="term" value="F:DNA binding"/>
    <property type="evidence" value="ECO:0007669"/>
    <property type="project" value="InterPro"/>
</dbReference>
<accession>A0A3B1D1D9</accession>
<sequence length="55" mass="6320">MTPKRRFEQDSSSLGVYLREIGHFDPLSKSEEMALARAGDEKALQELVKHNLKYV</sequence>
<dbReference type="Pfam" id="PF00140">
    <property type="entry name" value="Sigma70_r1_2"/>
    <property type="match status" value="1"/>
</dbReference>
<dbReference type="SUPFAM" id="SSF88946">
    <property type="entry name" value="Sigma2 domain of RNA polymerase sigma factors"/>
    <property type="match status" value="1"/>
</dbReference>
<proteinExistence type="predicted"/>
<reference evidence="2" key="1">
    <citation type="submission" date="2018-06" db="EMBL/GenBank/DDBJ databases">
        <authorList>
            <person name="Zhirakovskaya E."/>
        </authorList>
    </citation>
    <scope>NUCLEOTIDE SEQUENCE</scope>
</reference>
<feature type="domain" description="RNA polymerase sigma-70 region 1.2" evidence="1">
    <location>
        <begin position="13"/>
        <end position="37"/>
    </location>
</feature>
<dbReference type="GO" id="GO:0016987">
    <property type="term" value="F:sigma factor activity"/>
    <property type="evidence" value="ECO:0007669"/>
    <property type="project" value="InterPro"/>
</dbReference>
<gene>
    <name evidence="2" type="ORF">MNBD_NITROSPINAE03-294</name>
</gene>
<feature type="non-terminal residue" evidence="2">
    <location>
        <position position="55"/>
    </location>
</feature>
<dbReference type="GO" id="GO:0006352">
    <property type="term" value="P:DNA-templated transcription initiation"/>
    <property type="evidence" value="ECO:0007669"/>
    <property type="project" value="InterPro"/>
</dbReference>
<name>A0A3B1D1D9_9ZZZZ</name>
<dbReference type="EMBL" id="UOGB01000243">
    <property type="protein sequence ID" value="VAX22547.1"/>
    <property type="molecule type" value="Genomic_DNA"/>
</dbReference>
<protein>
    <recommendedName>
        <fullName evidence="1">RNA polymerase sigma-70 region 1.2 domain-containing protein</fullName>
    </recommendedName>
</protein>
<organism evidence="2">
    <name type="scientific">hydrothermal vent metagenome</name>
    <dbReference type="NCBI Taxonomy" id="652676"/>
    <lineage>
        <taxon>unclassified sequences</taxon>
        <taxon>metagenomes</taxon>
        <taxon>ecological metagenomes</taxon>
    </lineage>
</organism>
<evidence type="ECO:0000313" key="2">
    <source>
        <dbReference type="EMBL" id="VAX22547.1"/>
    </source>
</evidence>
<evidence type="ECO:0000259" key="1">
    <source>
        <dbReference type="Pfam" id="PF00140"/>
    </source>
</evidence>
<dbReference type="InterPro" id="IPR013325">
    <property type="entry name" value="RNA_pol_sigma_r2"/>
</dbReference>
<dbReference type="InterPro" id="IPR009042">
    <property type="entry name" value="RNA_pol_sigma70_r1_2"/>
</dbReference>
<dbReference type="AlphaFoldDB" id="A0A3B1D1D9"/>